<evidence type="ECO:0008006" key="4">
    <source>
        <dbReference type="Google" id="ProtNLM"/>
    </source>
</evidence>
<feature type="transmembrane region" description="Helical" evidence="1">
    <location>
        <begin position="158"/>
        <end position="177"/>
    </location>
</feature>
<feature type="transmembrane region" description="Helical" evidence="1">
    <location>
        <begin position="215"/>
        <end position="234"/>
    </location>
</feature>
<dbReference type="AlphaFoldDB" id="A0A0D0CBN6"/>
<feature type="transmembrane region" description="Helical" evidence="1">
    <location>
        <begin position="20"/>
        <end position="41"/>
    </location>
</feature>
<feature type="transmembrane region" description="Helical" evidence="1">
    <location>
        <begin position="53"/>
        <end position="72"/>
    </location>
</feature>
<sequence length="264" mass="29593">SPTIPFYLLPSSIAFESQITTYILAGVSGIIVWDVLSNITADYYMFALAKNRYALPVYIISRYGCFSCFTLTRFLAYPVSNCKLVYLVDSFYPIATAGSCFLFFLRARAVYITHNYIVAFFALLWVSLLATCLTVPFSTIVANIGDTPYCVVIFFKDFATSSIITATVYDTAIFLAISYKLMSHSLTQDHGLRARILGRNLPAFSRGMLRNGQKYYLVTILSNLTTIILAYAPINPIYRPVPTVPNVMLTNIMACYVFRKTILG</sequence>
<evidence type="ECO:0000313" key="3">
    <source>
        <dbReference type="Proteomes" id="UP000053593"/>
    </source>
</evidence>
<keyword evidence="1" id="KW-0812">Transmembrane</keyword>
<accession>A0A0D0CBN6</accession>
<keyword evidence="1" id="KW-1133">Transmembrane helix</keyword>
<gene>
    <name evidence="2" type="ORF">GYMLUDRAFT_138129</name>
</gene>
<dbReference type="OrthoDB" id="3038990at2759"/>
<dbReference type="EMBL" id="KN834806">
    <property type="protein sequence ID" value="KIK55457.1"/>
    <property type="molecule type" value="Genomic_DNA"/>
</dbReference>
<evidence type="ECO:0000313" key="2">
    <source>
        <dbReference type="EMBL" id="KIK55457.1"/>
    </source>
</evidence>
<name>A0A0D0CBN6_9AGAR</name>
<keyword evidence="3" id="KW-1185">Reference proteome</keyword>
<feature type="non-terminal residue" evidence="2">
    <location>
        <position position="264"/>
    </location>
</feature>
<organism evidence="2 3">
    <name type="scientific">Collybiopsis luxurians FD-317 M1</name>
    <dbReference type="NCBI Taxonomy" id="944289"/>
    <lineage>
        <taxon>Eukaryota</taxon>
        <taxon>Fungi</taxon>
        <taxon>Dikarya</taxon>
        <taxon>Basidiomycota</taxon>
        <taxon>Agaricomycotina</taxon>
        <taxon>Agaricomycetes</taxon>
        <taxon>Agaricomycetidae</taxon>
        <taxon>Agaricales</taxon>
        <taxon>Marasmiineae</taxon>
        <taxon>Omphalotaceae</taxon>
        <taxon>Collybiopsis</taxon>
        <taxon>Collybiopsis luxurians</taxon>
    </lineage>
</organism>
<feature type="transmembrane region" description="Helical" evidence="1">
    <location>
        <begin position="117"/>
        <end position="138"/>
    </location>
</feature>
<feature type="non-terminal residue" evidence="2">
    <location>
        <position position="1"/>
    </location>
</feature>
<protein>
    <recommendedName>
        <fullName evidence="4">G-protein coupled receptors family 1 profile domain-containing protein</fullName>
    </recommendedName>
</protein>
<keyword evidence="1" id="KW-0472">Membrane</keyword>
<feature type="transmembrane region" description="Helical" evidence="1">
    <location>
        <begin position="84"/>
        <end position="105"/>
    </location>
</feature>
<evidence type="ECO:0000256" key="1">
    <source>
        <dbReference type="SAM" id="Phobius"/>
    </source>
</evidence>
<dbReference type="Proteomes" id="UP000053593">
    <property type="component" value="Unassembled WGS sequence"/>
</dbReference>
<proteinExistence type="predicted"/>
<reference evidence="2 3" key="1">
    <citation type="submission" date="2014-04" db="EMBL/GenBank/DDBJ databases">
        <title>Evolutionary Origins and Diversification of the Mycorrhizal Mutualists.</title>
        <authorList>
            <consortium name="DOE Joint Genome Institute"/>
            <consortium name="Mycorrhizal Genomics Consortium"/>
            <person name="Kohler A."/>
            <person name="Kuo A."/>
            <person name="Nagy L.G."/>
            <person name="Floudas D."/>
            <person name="Copeland A."/>
            <person name="Barry K.W."/>
            <person name="Cichocki N."/>
            <person name="Veneault-Fourrey C."/>
            <person name="LaButti K."/>
            <person name="Lindquist E.A."/>
            <person name="Lipzen A."/>
            <person name="Lundell T."/>
            <person name="Morin E."/>
            <person name="Murat C."/>
            <person name="Riley R."/>
            <person name="Ohm R."/>
            <person name="Sun H."/>
            <person name="Tunlid A."/>
            <person name="Henrissat B."/>
            <person name="Grigoriev I.V."/>
            <person name="Hibbett D.S."/>
            <person name="Martin F."/>
        </authorList>
    </citation>
    <scope>NUCLEOTIDE SEQUENCE [LARGE SCALE GENOMIC DNA]</scope>
    <source>
        <strain evidence="2 3">FD-317 M1</strain>
    </source>
</reference>
<dbReference type="HOGENOM" id="CLU_060549_3_0_1"/>